<dbReference type="STRING" id="59922.P9303_24011"/>
<sequence length="45" mass="5092">MLVFSSSSYRYLNDGAFDGIMSAVARARAPRQQTHSPLKDPLHLW</sequence>
<organism evidence="1 3">
    <name type="scientific">Prochlorococcus marinus (strain MIT 9303)</name>
    <dbReference type="NCBI Taxonomy" id="59922"/>
    <lineage>
        <taxon>Bacteria</taxon>
        <taxon>Bacillati</taxon>
        <taxon>Cyanobacteriota</taxon>
        <taxon>Cyanophyceae</taxon>
        <taxon>Synechococcales</taxon>
        <taxon>Prochlorococcaceae</taxon>
        <taxon>Prochlorococcus</taxon>
    </lineage>
</organism>
<dbReference type="AlphaFoldDB" id="A2CCC4"/>
<gene>
    <name evidence="1" type="ordered locus">P9303_24011</name>
    <name evidence="2" type="ordered locus">P9303_24131</name>
</gene>
<dbReference type="KEGG" id="pmf:P9303_24131"/>
<evidence type="ECO:0000313" key="3">
    <source>
        <dbReference type="Proteomes" id="UP000002274"/>
    </source>
</evidence>
<reference evidence="1" key="2">
    <citation type="submission" date="2007-01" db="EMBL/GenBank/DDBJ databases">
        <authorList>
            <person name="Chisholm S."/>
            <person name="Huang K."/>
            <person name="Martiny A."/>
            <person name="Kettler G."/>
            <person name="Zucker J."/>
            <person name="Coleman M."/>
            <person name="Keller K."/>
            <person name="Arkin A."/>
            <person name="Coe A."/>
            <person name="Rodrigue S."/>
            <person name="Church G."/>
            <person name="Ferriera S."/>
            <person name="Johnson J."/>
            <person name="Kravitz S."/>
            <person name="Beeson K."/>
            <person name="Sutton G."/>
            <person name="Rogers Y.-H."/>
            <person name="Friedman R."/>
            <person name="Frazier M."/>
            <person name="Venter J.C."/>
        </authorList>
    </citation>
    <scope>NUCLEOTIDE SEQUENCE</scope>
    <source>
        <strain evidence="1">MIT 9303</strain>
    </source>
</reference>
<dbReference type="HOGENOM" id="CLU_3203927_0_0_3"/>
<proteinExistence type="predicted"/>
<dbReference type="Proteomes" id="UP000002274">
    <property type="component" value="Chromosome"/>
</dbReference>
<reference evidence="1 3" key="1">
    <citation type="journal article" date="2007" name="PLoS Genet.">
        <title>Patterns and implications of gene gain and loss in the evolution of Prochlorococcus.</title>
        <authorList>
            <person name="Kettler G.C."/>
            <person name="Martiny A.C."/>
            <person name="Huang K."/>
            <person name="Zucker J."/>
            <person name="Coleman M.L."/>
            <person name="Rodrigue S."/>
            <person name="Chen F."/>
            <person name="Lapidus A."/>
            <person name="Ferriera S."/>
            <person name="Johnson J."/>
            <person name="Steglich C."/>
            <person name="Church G.M."/>
            <person name="Richardson P."/>
            <person name="Chisholm S.W."/>
        </authorList>
    </citation>
    <scope>NUCLEOTIDE SEQUENCE [LARGE SCALE GENOMIC DNA]</scope>
    <source>
        <strain evidence="1 3">MIT 9303</strain>
    </source>
</reference>
<accession>A2CCC4</accession>
<dbReference type="KEGG" id="pmf:P9303_24011"/>
<dbReference type="EMBL" id="CP000554">
    <property type="protein sequence ID" value="ABM79134.1"/>
    <property type="molecule type" value="Genomic_DNA"/>
</dbReference>
<name>A2CCC4_PROM3</name>
<dbReference type="EMBL" id="CP000554">
    <property type="protein sequence ID" value="ABM79146.1"/>
    <property type="molecule type" value="Genomic_DNA"/>
</dbReference>
<evidence type="ECO:0000313" key="1">
    <source>
        <dbReference type="EMBL" id="ABM79134.1"/>
    </source>
</evidence>
<protein>
    <submittedName>
        <fullName evidence="1">Uncharacterized protein</fullName>
    </submittedName>
</protein>
<evidence type="ECO:0000313" key="2">
    <source>
        <dbReference type="EMBL" id="ABM79146.1"/>
    </source>
</evidence>